<gene>
    <name evidence="2" type="ORF">FB567DRAFT_540122</name>
</gene>
<dbReference type="Proteomes" id="UP000813461">
    <property type="component" value="Unassembled WGS sequence"/>
</dbReference>
<dbReference type="Pfam" id="PF06985">
    <property type="entry name" value="HET"/>
    <property type="match status" value="1"/>
</dbReference>
<dbReference type="PANTHER" id="PTHR24148">
    <property type="entry name" value="ANKYRIN REPEAT DOMAIN-CONTAINING PROTEIN 39 HOMOLOG-RELATED"/>
    <property type="match status" value="1"/>
</dbReference>
<sequence>MLRWDTAHMCSVPHLGLDLPTTCEDRTHIVVTSFPTSGAAHKHQHATFLPRDLSRSLKRDMSPGKSGVQATINDHAYFEHQRLDPSKDEIRLVRLLPGTSSDDIQCELKVLELASAPSYIALSYVWGDAGFTRPIHVDGKLLQVRNNLFDFMSIYRNAEDDATGKETWLWIDQLCIDQSNVQEKNHQVRLMSRIYKGSLSVVAWLGCDQDLVAAATEFADTGEYECLEPIFHSRYFTRLWIVQEILLAPSLRVLCGDIRLSLETMRELAEICSWHHCPNVPLSLFSEGATDFEIYDDTVVDTRSSAGRPNTLKACVERYSGNHCEDPRDKVYGLLGLVDEVDLEVNYEKTVEEVFLDAMEVISSYIGKGHAIGHQRFLSLATLLAQNMGMSTHNLGDRFKKLNDIFEQSYERWRWGIADQKQGSCSSNRET</sequence>
<comment type="caution">
    <text evidence="2">The sequence shown here is derived from an EMBL/GenBank/DDBJ whole genome shotgun (WGS) entry which is preliminary data.</text>
</comment>
<evidence type="ECO:0000313" key="3">
    <source>
        <dbReference type="Proteomes" id="UP000813461"/>
    </source>
</evidence>
<evidence type="ECO:0000313" key="2">
    <source>
        <dbReference type="EMBL" id="KAH7069437.1"/>
    </source>
</evidence>
<proteinExistence type="predicted"/>
<reference evidence="2" key="1">
    <citation type="journal article" date="2021" name="Nat. Commun.">
        <title>Genetic determinants of endophytism in the Arabidopsis root mycobiome.</title>
        <authorList>
            <person name="Mesny F."/>
            <person name="Miyauchi S."/>
            <person name="Thiergart T."/>
            <person name="Pickel B."/>
            <person name="Atanasova L."/>
            <person name="Karlsson M."/>
            <person name="Huettel B."/>
            <person name="Barry K.W."/>
            <person name="Haridas S."/>
            <person name="Chen C."/>
            <person name="Bauer D."/>
            <person name="Andreopoulos W."/>
            <person name="Pangilinan J."/>
            <person name="LaButti K."/>
            <person name="Riley R."/>
            <person name="Lipzen A."/>
            <person name="Clum A."/>
            <person name="Drula E."/>
            <person name="Henrissat B."/>
            <person name="Kohler A."/>
            <person name="Grigoriev I.V."/>
            <person name="Martin F.M."/>
            <person name="Hacquard S."/>
        </authorList>
    </citation>
    <scope>NUCLEOTIDE SEQUENCE</scope>
    <source>
        <strain evidence="2">MPI-SDFR-AT-0120</strain>
    </source>
</reference>
<dbReference type="OrthoDB" id="194358at2759"/>
<organism evidence="2 3">
    <name type="scientific">Paraphoma chrysanthemicola</name>
    <dbReference type="NCBI Taxonomy" id="798071"/>
    <lineage>
        <taxon>Eukaryota</taxon>
        <taxon>Fungi</taxon>
        <taxon>Dikarya</taxon>
        <taxon>Ascomycota</taxon>
        <taxon>Pezizomycotina</taxon>
        <taxon>Dothideomycetes</taxon>
        <taxon>Pleosporomycetidae</taxon>
        <taxon>Pleosporales</taxon>
        <taxon>Pleosporineae</taxon>
        <taxon>Phaeosphaeriaceae</taxon>
        <taxon>Paraphoma</taxon>
    </lineage>
</organism>
<name>A0A8K0VS25_9PLEO</name>
<dbReference type="InterPro" id="IPR010730">
    <property type="entry name" value="HET"/>
</dbReference>
<protein>
    <submittedName>
        <fullName evidence="2">Heterokaryon incompatibility protein-domain-containing protein</fullName>
    </submittedName>
</protein>
<dbReference type="InterPro" id="IPR052895">
    <property type="entry name" value="HetReg/Transcr_Mod"/>
</dbReference>
<dbReference type="EMBL" id="JAGMVJ010000029">
    <property type="protein sequence ID" value="KAH7069437.1"/>
    <property type="molecule type" value="Genomic_DNA"/>
</dbReference>
<dbReference type="AlphaFoldDB" id="A0A8K0VS25"/>
<keyword evidence="3" id="KW-1185">Reference proteome</keyword>
<evidence type="ECO:0000259" key="1">
    <source>
        <dbReference type="Pfam" id="PF06985"/>
    </source>
</evidence>
<accession>A0A8K0VS25</accession>
<feature type="domain" description="Heterokaryon incompatibility" evidence="1">
    <location>
        <begin position="119"/>
        <end position="210"/>
    </location>
</feature>
<dbReference type="PANTHER" id="PTHR24148:SF73">
    <property type="entry name" value="HET DOMAIN PROTEIN (AFU_ORTHOLOGUE AFUA_8G01020)"/>
    <property type="match status" value="1"/>
</dbReference>